<evidence type="ECO:0000313" key="9">
    <source>
        <dbReference type="Proteomes" id="UP000203225"/>
    </source>
</evidence>
<keyword evidence="5" id="KW-1031">Host cell junction</keyword>
<dbReference type="InterPro" id="IPR002538">
    <property type="entry name" value="Bromo_MP"/>
</dbReference>
<dbReference type="RefSeq" id="YP_164804.1">
    <property type="nucleotide sequence ID" value="NC_006568.1"/>
</dbReference>
<comment type="subcellular location">
    <subcellularLocation>
        <location evidence="1">Host cell junction</location>
        <location evidence="1">Host plasmodesma</location>
    </subcellularLocation>
</comment>
<organism evidence="8 9">
    <name type="scientific">Fragaria chiloensis latent virus</name>
    <dbReference type="NCBI Taxonomy" id="255238"/>
    <lineage>
        <taxon>Viruses</taxon>
        <taxon>Riboviria</taxon>
        <taxon>Orthornavirae</taxon>
        <taxon>Kitrinoviricota</taxon>
        <taxon>Alsuviricetes</taxon>
        <taxon>Martellivirales</taxon>
        <taxon>Bromoviridae</taxon>
        <taxon>Ilarvirus</taxon>
        <taxon>Ilarvirus FCILV</taxon>
    </lineage>
</organism>
<reference evidence="9" key="1">
    <citation type="journal article" date="2005" name="J. Virol. Methods">
        <title>The use of reverse transcriptase for efficient first- and second-strand cDNA synthesis from single- and double-stranded RNA templates.</title>
        <authorList>
            <person name="Tzanetakis I.E."/>
            <person name="Keller K.E."/>
            <person name="Martin R.R."/>
        </authorList>
    </citation>
    <scope>NUCLEOTIDE SEQUENCE [LARGE SCALE GENOMIC DNA]</scope>
</reference>
<dbReference type="OrthoDB" id="10970at10239"/>
<evidence type="ECO:0000256" key="2">
    <source>
        <dbReference type="ARBA" id="ARBA00014660"/>
    </source>
</evidence>
<dbReference type="EMBL" id="AY707772">
    <property type="protein sequence ID" value="AAV40823.1"/>
    <property type="molecule type" value="Genomic_RNA"/>
</dbReference>
<comment type="function">
    <text evidence="6">Transports viral genome to neighboring plant cells directly through plasmosdesmata, without any budding. The movement protein allows efficient cell to cell propagation, by bypassing the host cell wall barrier. Acts by forming a tubular structure at the host plasmodesmata, enlarging it enough to allow free passage of virion capsids.</text>
</comment>
<dbReference type="Pfam" id="PF01573">
    <property type="entry name" value="Bromo_MP"/>
    <property type="match status" value="1"/>
</dbReference>
<dbReference type="GO" id="GO:0046740">
    <property type="term" value="P:transport of virus in host, cell to cell"/>
    <property type="evidence" value="ECO:0007669"/>
    <property type="project" value="UniProtKB-KW"/>
</dbReference>
<evidence type="ECO:0000256" key="4">
    <source>
        <dbReference type="ARBA" id="ARBA00023031"/>
    </source>
</evidence>
<dbReference type="Proteomes" id="UP000203225">
    <property type="component" value="Genome"/>
</dbReference>
<dbReference type="GeneID" id="5141581"/>
<name>Q5UKX4_9BROM</name>
<evidence type="ECO:0000256" key="5">
    <source>
        <dbReference type="ARBA" id="ARBA00023081"/>
    </source>
</evidence>
<accession>Q5UKX4</accession>
<evidence type="ECO:0000313" key="8">
    <source>
        <dbReference type="EMBL" id="AAV40823.1"/>
    </source>
</evidence>
<dbReference type="GO" id="GO:0044219">
    <property type="term" value="C:host cell plasmodesma"/>
    <property type="evidence" value="ECO:0007669"/>
    <property type="project" value="UniProtKB-SubCell"/>
</dbReference>
<proteinExistence type="predicted"/>
<evidence type="ECO:0000256" key="6">
    <source>
        <dbReference type="ARBA" id="ARBA00025275"/>
    </source>
</evidence>
<evidence type="ECO:0000256" key="7">
    <source>
        <dbReference type="ARBA" id="ARBA00032603"/>
    </source>
</evidence>
<evidence type="ECO:0000256" key="1">
    <source>
        <dbReference type="ARBA" id="ARBA00004621"/>
    </source>
</evidence>
<keyword evidence="3" id="KW-0813">Transport</keyword>
<evidence type="ECO:0000256" key="3">
    <source>
        <dbReference type="ARBA" id="ARBA00022448"/>
    </source>
</evidence>
<reference evidence="8 9" key="2">
    <citation type="journal article" date="2005" name="Virus Res.">
        <title>New features in the genus Ilarvirus revealed by the nucleotide sequence of Fragaria chiloensis latent virus.</title>
        <authorList>
            <person name="Tzanetakis I.E."/>
            <person name="Martin R.R."/>
        </authorList>
    </citation>
    <scope>NUCLEOTIDE SEQUENCE [LARGE SCALE GENOMIC DNA]</scope>
    <source>
        <strain evidence="8">CFRA 9087</strain>
    </source>
</reference>
<protein>
    <recommendedName>
        <fullName evidence="2">Movement protein</fullName>
    </recommendedName>
    <alternativeName>
        <fullName evidence="7">Protein 3A</fullName>
    </alternativeName>
</protein>
<sequence length="314" mass="34637">MAFAGSSRTINETLSRSRSVGVSSAFEFSESEWASTMSDLDKFYEDVLIQNAPTRKCFKIDLKNNVPIEPLRLQSKENRGVLRTMADKVKGCVYINHSIIYLVYIPSILESSTGVLTLKLFNTNTGEIIDVDTDAPANEAAIFVTRWPRSLHVTEGNGLTLLPSVNVIGCKQGAIVGTLYPMWDDSFSRKKSYEKEYPSLRFPIEMTDARSAVTDVKLLKGFTMQRMIGGGTSSDIAPEVVKVRSEPGKKAKTAIFKRVSTSKREFAGRPSSVSDDVLNSSNVAEGVTIPVNADEGKADFKKKRFQEGFTSDDC</sequence>
<dbReference type="KEGG" id="vg:5141581"/>
<keyword evidence="4" id="KW-0916">Viral movement protein</keyword>
<keyword evidence="9" id="KW-1185">Reference proteome</keyword>